<feature type="domain" description="Lipid/polyisoprenoid-binding YceI-like" evidence="2">
    <location>
        <begin position="113"/>
        <end position="210"/>
    </location>
</feature>
<dbReference type="Gene3D" id="2.40.128.110">
    <property type="entry name" value="Lipid/polyisoprenoid-binding, YceI-like"/>
    <property type="match status" value="1"/>
</dbReference>
<keyword evidence="1" id="KW-0732">Signal</keyword>
<dbReference type="InterPro" id="IPR036761">
    <property type="entry name" value="TTHA0802/YceI-like_sf"/>
</dbReference>
<gene>
    <name evidence="3" type="ORF">PFX98_15975</name>
</gene>
<dbReference type="InterPro" id="IPR007372">
    <property type="entry name" value="Lipid/polyisoprenoid-bd_YceI"/>
</dbReference>
<dbReference type="Pfam" id="PF04264">
    <property type="entry name" value="YceI"/>
    <property type="match status" value="1"/>
</dbReference>
<evidence type="ECO:0000313" key="4">
    <source>
        <dbReference type="Proteomes" id="UP001177769"/>
    </source>
</evidence>
<sequence length="214" mass="23142">MRGALALLLVFVLAACARVPGPVVEPPAQAVVAAPPGLWSVDASASQLRILVLRGGRLAALGHNHVLGLPPLRGGVQMPAALLELSFRLDELEFDRPAWRAALGPDFASVPDADSIAATRRNMLIALEAERFPLVRLQARGLDGETLRLDLTLHGQTRSISVPLQLDLRAHSLRARTRFAIKQSDFGIQPFSVLGGLLAVQDELRIEADLWLRP</sequence>
<dbReference type="AlphaFoldDB" id="A0AA95NAD6"/>
<protein>
    <submittedName>
        <fullName evidence="3">YceI family protein</fullName>
    </submittedName>
</protein>
<proteinExistence type="predicted"/>
<evidence type="ECO:0000256" key="1">
    <source>
        <dbReference type="SAM" id="SignalP"/>
    </source>
</evidence>
<keyword evidence="4" id="KW-1185">Reference proteome</keyword>
<organism evidence="3 4">
    <name type="scientific">Paucibacter sediminis</name>
    <dbReference type="NCBI Taxonomy" id="3019553"/>
    <lineage>
        <taxon>Bacteria</taxon>
        <taxon>Pseudomonadati</taxon>
        <taxon>Pseudomonadota</taxon>
        <taxon>Betaproteobacteria</taxon>
        <taxon>Burkholderiales</taxon>
        <taxon>Sphaerotilaceae</taxon>
        <taxon>Roseateles</taxon>
    </lineage>
</organism>
<dbReference type="EMBL" id="CP116346">
    <property type="protein sequence ID" value="WIT10405.1"/>
    <property type="molecule type" value="Genomic_DNA"/>
</dbReference>
<name>A0AA95NAD6_9BURK</name>
<feature type="chain" id="PRO_5041720823" evidence="1">
    <location>
        <begin position="18"/>
        <end position="214"/>
    </location>
</feature>
<evidence type="ECO:0000259" key="2">
    <source>
        <dbReference type="Pfam" id="PF04264"/>
    </source>
</evidence>
<accession>A0AA95NAD6</accession>
<dbReference type="PROSITE" id="PS51257">
    <property type="entry name" value="PROKAR_LIPOPROTEIN"/>
    <property type="match status" value="1"/>
</dbReference>
<dbReference type="SUPFAM" id="SSF101874">
    <property type="entry name" value="YceI-like"/>
    <property type="match status" value="1"/>
</dbReference>
<dbReference type="RefSeq" id="WP_285231473.1">
    <property type="nucleotide sequence ID" value="NZ_CP116346.1"/>
</dbReference>
<feature type="signal peptide" evidence="1">
    <location>
        <begin position="1"/>
        <end position="17"/>
    </location>
</feature>
<reference evidence="3" key="1">
    <citation type="submission" date="2023-01" db="EMBL/GenBank/DDBJ databases">
        <title>Whole genome sequence of Paucibacter sp. S2-9 isolated from pond sediment.</title>
        <authorList>
            <person name="Jung J.Y."/>
        </authorList>
    </citation>
    <scope>NUCLEOTIDE SEQUENCE</scope>
    <source>
        <strain evidence="3">S2-9</strain>
    </source>
</reference>
<evidence type="ECO:0000313" key="3">
    <source>
        <dbReference type="EMBL" id="WIT10405.1"/>
    </source>
</evidence>
<dbReference type="Proteomes" id="UP001177769">
    <property type="component" value="Chromosome"/>
</dbReference>
<dbReference type="KEGG" id="pais:PFX98_15975"/>